<feature type="non-terminal residue" evidence="2">
    <location>
        <position position="260"/>
    </location>
</feature>
<dbReference type="InterPro" id="IPR025476">
    <property type="entry name" value="Helitron_helicase-like"/>
</dbReference>
<dbReference type="AlphaFoldDB" id="A0A4S8MM81"/>
<evidence type="ECO:0000259" key="1">
    <source>
        <dbReference type="Pfam" id="PF14214"/>
    </source>
</evidence>
<dbReference type="OrthoDB" id="432234at2759"/>
<name>A0A4S8MM81_DENBC</name>
<dbReference type="Proteomes" id="UP000297245">
    <property type="component" value="Unassembled WGS sequence"/>
</dbReference>
<keyword evidence="3" id="KW-1185">Reference proteome</keyword>
<gene>
    <name evidence="2" type="ORF">K435DRAFT_584627</name>
</gene>
<accession>A0A4S8MM81</accession>
<dbReference type="EMBL" id="ML179061">
    <property type="protein sequence ID" value="THV04013.1"/>
    <property type="molecule type" value="Genomic_DNA"/>
</dbReference>
<organism evidence="2 3">
    <name type="scientific">Dendrothele bispora (strain CBS 962.96)</name>
    <dbReference type="NCBI Taxonomy" id="1314807"/>
    <lineage>
        <taxon>Eukaryota</taxon>
        <taxon>Fungi</taxon>
        <taxon>Dikarya</taxon>
        <taxon>Basidiomycota</taxon>
        <taxon>Agaricomycotina</taxon>
        <taxon>Agaricomycetes</taxon>
        <taxon>Agaricomycetidae</taxon>
        <taxon>Agaricales</taxon>
        <taxon>Agaricales incertae sedis</taxon>
        <taxon>Dendrothele</taxon>
    </lineage>
</organism>
<evidence type="ECO:0000313" key="2">
    <source>
        <dbReference type="EMBL" id="THV04013.1"/>
    </source>
</evidence>
<dbReference type="Pfam" id="PF14214">
    <property type="entry name" value="Helitron_like_N"/>
    <property type="match status" value="1"/>
</dbReference>
<protein>
    <recommendedName>
        <fullName evidence="1">Helitron helicase-like domain-containing protein</fullName>
    </recommendedName>
</protein>
<reference evidence="2 3" key="1">
    <citation type="journal article" date="2019" name="Nat. Ecol. Evol.">
        <title>Megaphylogeny resolves global patterns of mushroom evolution.</title>
        <authorList>
            <person name="Varga T."/>
            <person name="Krizsan K."/>
            <person name="Foldi C."/>
            <person name="Dima B."/>
            <person name="Sanchez-Garcia M."/>
            <person name="Sanchez-Ramirez S."/>
            <person name="Szollosi G.J."/>
            <person name="Szarkandi J.G."/>
            <person name="Papp V."/>
            <person name="Albert L."/>
            <person name="Andreopoulos W."/>
            <person name="Angelini C."/>
            <person name="Antonin V."/>
            <person name="Barry K.W."/>
            <person name="Bougher N.L."/>
            <person name="Buchanan P."/>
            <person name="Buyck B."/>
            <person name="Bense V."/>
            <person name="Catcheside P."/>
            <person name="Chovatia M."/>
            <person name="Cooper J."/>
            <person name="Damon W."/>
            <person name="Desjardin D."/>
            <person name="Finy P."/>
            <person name="Geml J."/>
            <person name="Haridas S."/>
            <person name="Hughes K."/>
            <person name="Justo A."/>
            <person name="Karasinski D."/>
            <person name="Kautmanova I."/>
            <person name="Kiss B."/>
            <person name="Kocsube S."/>
            <person name="Kotiranta H."/>
            <person name="LaButti K.M."/>
            <person name="Lechner B.E."/>
            <person name="Liimatainen K."/>
            <person name="Lipzen A."/>
            <person name="Lukacs Z."/>
            <person name="Mihaltcheva S."/>
            <person name="Morgado L.N."/>
            <person name="Niskanen T."/>
            <person name="Noordeloos M.E."/>
            <person name="Ohm R.A."/>
            <person name="Ortiz-Santana B."/>
            <person name="Ovrebo C."/>
            <person name="Racz N."/>
            <person name="Riley R."/>
            <person name="Savchenko A."/>
            <person name="Shiryaev A."/>
            <person name="Soop K."/>
            <person name="Spirin V."/>
            <person name="Szebenyi C."/>
            <person name="Tomsovsky M."/>
            <person name="Tulloss R.E."/>
            <person name="Uehling J."/>
            <person name="Grigoriev I.V."/>
            <person name="Vagvolgyi C."/>
            <person name="Papp T."/>
            <person name="Martin F.M."/>
            <person name="Miettinen O."/>
            <person name="Hibbett D.S."/>
            <person name="Nagy L.G."/>
        </authorList>
    </citation>
    <scope>NUCLEOTIDE SEQUENCE [LARGE SCALE GENOMIC DNA]</scope>
    <source>
        <strain evidence="2 3">CBS 962.96</strain>
    </source>
</reference>
<evidence type="ECO:0000313" key="3">
    <source>
        <dbReference type="Proteomes" id="UP000297245"/>
    </source>
</evidence>
<proteinExistence type="predicted"/>
<sequence length="260" mass="29504">MIYNSSKPQNEYNNAALFPGMYPTLFPYGTGGFEVCSRPTPLAFETQAEYFLDVEGTLFRQHWSFIFVVLNVIQRRKAHLHVHLTTKADDFASVSEKFSRIRCETLDVLADKIESETMNSLNDSEKEAMNLFSKVKTVASHIPGSVASKVALRNDIRSYFMYFGCPQFFFTFNPSAVNNPVFHLMYGDTSVDLSSQTPVLPDFETRARRLASDPVAAADFFEFAWKLLFSELFGWDFSKQRSKPEGGILGHVRAFYGTAE</sequence>
<feature type="domain" description="Helitron helicase-like" evidence="1">
    <location>
        <begin position="59"/>
        <end position="260"/>
    </location>
</feature>